<keyword evidence="4 5" id="KW-0472">Membrane</keyword>
<keyword evidence="3 5" id="KW-1133">Transmembrane helix</keyword>
<name>A0A7X9ZIE5_STACP</name>
<reference evidence="9 10" key="1">
    <citation type="journal article" date="2019" name="Sci. Transl. Med.">
        <title>Quorum sensing between bacterial species on the skin protects against epidermal injury in atopic dermatitis.</title>
        <authorList>
            <person name="Williams M.R."/>
        </authorList>
    </citation>
    <scope>NUCLEOTIDE SEQUENCE [LARGE SCALE GENOMIC DNA]</scope>
    <source>
        <strain evidence="9 10">H8</strain>
    </source>
</reference>
<evidence type="ECO:0000313" key="12">
    <source>
        <dbReference type="Proteomes" id="UP000550736"/>
    </source>
</evidence>
<reference evidence="11 12" key="2">
    <citation type="submission" date="2020-04" db="EMBL/GenBank/DDBJ databases">
        <title>The Epidemiology and Molecular Characteristics of Linezolid-Resistant Staphylococcus capitis in Huashan Hospital, Shanghai.</title>
        <authorList>
            <person name="Ding L."/>
            <person name="Li P."/>
            <person name="Yang Y."/>
            <person name="Lin D."/>
            <person name="Xu X."/>
        </authorList>
    </citation>
    <scope>NUCLEOTIDE SEQUENCE [LARGE SCALE GENOMIC DNA]</scope>
    <source>
        <strain evidence="8 12">12-86</strain>
        <strain evidence="7 11">17-84</strain>
    </source>
</reference>
<dbReference type="EMBL" id="JABBLX010000055">
    <property type="protein sequence ID" value="NMK98634.1"/>
    <property type="molecule type" value="Genomic_DNA"/>
</dbReference>
<feature type="transmembrane region" description="Helical" evidence="5">
    <location>
        <begin position="31"/>
        <end position="52"/>
    </location>
</feature>
<evidence type="ECO:0000313" key="10">
    <source>
        <dbReference type="Proteomes" id="UP000291949"/>
    </source>
</evidence>
<dbReference type="Pfam" id="PF04893">
    <property type="entry name" value="Yip1"/>
    <property type="match status" value="1"/>
</dbReference>
<feature type="transmembrane region" description="Helical" evidence="5">
    <location>
        <begin position="72"/>
        <end position="96"/>
    </location>
</feature>
<organism evidence="9 10">
    <name type="scientific">Staphylococcus capitis</name>
    <dbReference type="NCBI Taxonomy" id="29388"/>
    <lineage>
        <taxon>Bacteria</taxon>
        <taxon>Bacillati</taxon>
        <taxon>Bacillota</taxon>
        <taxon>Bacilli</taxon>
        <taxon>Bacillales</taxon>
        <taxon>Staphylococcaceae</taxon>
        <taxon>Staphylococcus</taxon>
    </lineage>
</organism>
<dbReference type="Proteomes" id="UP000538955">
    <property type="component" value="Unassembled WGS sequence"/>
</dbReference>
<evidence type="ECO:0000259" key="6">
    <source>
        <dbReference type="Pfam" id="PF04893"/>
    </source>
</evidence>
<evidence type="ECO:0000256" key="3">
    <source>
        <dbReference type="ARBA" id="ARBA00022989"/>
    </source>
</evidence>
<keyword evidence="2 5" id="KW-0812">Transmembrane</keyword>
<feature type="transmembrane region" description="Helical" evidence="5">
    <location>
        <begin position="186"/>
        <end position="206"/>
    </location>
</feature>
<feature type="transmembrane region" description="Helical" evidence="5">
    <location>
        <begin position="108"/>
        <end position="135"/>
    </location>
</feature>
<gene>
    <name evidence="9" type="ORF">EQ811_09540</name>
    <name evidence="8" type="ORF">HHM13_11255</name>
    <name evidence="7" type="ORF">HHM24_11335</name>
</gene>
<evidence type="ECO:0000256" key="4">
    <source>
        <dbReference type="ARBA" id="ARBA00023136"/>
    </source>
</evidence>
<dbReference type="EMBL" id="SCHC01000003">
    <property type="protein sequence ID" value="TBW76079.1"/>
    <property type="molecule type" value="Genomic_DNA"/>
</dbReference>
<proteinExistence type="predicted"/>
<dbReference type="AlphaFoldDB" id="A0A7X9ZIE5"/>
<evidence type="ECO:0000313" key="11">
    <source>
        <dbReference type="Proteomes" id="UP000538955"/>
    </source>
</evidence>
<evidence type="ECO:0000313" key="7">
    <source>
        <dbReference type="EMBL" id="NMK55305.1"/>
    </source>
</evidence>
<dbReference type="InterPro" id="IPR006977">
    <property type="entry name" value="Yip1_dom"/>
</dbReference>
<evidence type="ECO:0000256" key="1">
    <source>
        <dbReference type="ARBA" id="ARBA00004141"/>
    </source>
</evidence>
<comment type="caution">
    <text evidence="9">The sequence shown here is derived from an EMBL/GenBank/DDBJ whole genome shotgun (WGS) entry which is preliminary data.</text>
</comment>
<dbReference type="RefSeq" id="WP_049427073.1">
    <property type="nucleotide sequence ID" value="NZ_AP014956.1"/>
</dbReference>
<protein>
    <submittedName>
        <fullName evidence="9">YIP1 family protein</fullName>
    </submittedName>
</protein>
<evidence type="ECO:0000256" key="2">
    <source>
        <dbReference type="ARBA" id="ARBA00022692"/>
    </source>
</evidence>
<feature type="domain" description="Yip1" evidence="6">
    <location>
        <begin position="21"/>
        <end position="201"/>
    </location>
</feature>
<evidence type="ECO:0000313" key="9">
    <source>
        <dbReference type="EMBL" id="TBW76079.1"/>
    </source>
</evidence>
<sequence length="216" mass="23709">MENQNIDTKQLENSSIPFVNHFSKLRENPKWLVKLLILIVLAIITAFVSYFATKDSLLSQTNGQMNSGVYLIITIITGFFGMLFNAGIVFVIFLVISKIFKSDAKGSSIFSAALSYSIIINAFSLIIIIIQLLFGLSILEYKLDSLNIFAKGNKFLMALNLTNLLKAFLTGVVYYSTSRLSKKTSIILGIVALVLLVGFGLISGASGQSMPNMNTK</sequence>
<evidence type="ECO:0000313" key="8">
    <source>
        <dbReference type="EMBL" id="NMK98634.1"/>
    </source>
</evidence>
<dbReference type="GO" id="GO:0016020">
    <property type="term" value="C:membrane"/>
    <property type="evidence" value="ECO:0007669"/>
    <property type="project" value="UniProtKB-SubCell"/>
</dbReference>
<evidence type="ECO:0000256" key="5">
    <source>
        <dbReference type="SAM" id="Phobius"/>
    </source>
</evidence>
<accession>A0A7X9ZIE5</accession>
<dbReference type="Proteomes" id="UP000291949">
    <property type="component" value="Unassembled WGS sequence"/>
</dbReference>
<comment type="subcellular location">
    <subcellularLocation>
        <location evidence="1">Membrane</location>
        <topology evidence="1">Multi-pass membrane protein</topology>
    </subcellularLocation>
</comment>
<dbReference type="EMBL" id="JABBMI010000091">
    <property type="protein sequence ID" value="NMK55305.1"/>
    <property type="molecule type" value="Genomic_DNA"/>
</dbReference>
<dbReference type="Proteomes" id="UP000550736">
    <property type="component" value="Unassembled WGS sequence"/>
</dbReference>
<keyword evidence="11" id="KW-1185">Reference proteome</keyword>
<feature type="transmembrane region" description="Helical" evidence="5">
    <location>
        <begin position="155"/>
        <end position="174"/>
    </location>
</feature>